<evidence type="ECO:0000313" key="1">
    <source>
        <dbReference type="EMBL" id="KAF7801959.1"/>
    </source>
</evidence>
<dbReference type="AlphaFoldDB" id="A0A834SRB8"/>
<organism evidence="1 2">
    <name type="scientific">Senna tora</name>
    <dbReference type="NCBI Taxonomy" id="362788"/>
    <lineage>
        <taxon>Eukaryota</taxon>
        <taxon>Viridiplantae</taxon>
        <taxon>Streptophyta</taxon>
        <taxon>Embryophyta</taxon>
        <taxon>Tracheophyta</taxon>
        <taxon>Spermatophyta</taxon>
        <taxon>Magnoliopsida</taxon>
        <taxon>eudicotyledons</taxon>
        <taxon>Gunneridae</taxon>
        <taxon>Pentapetalae</taxon>
        <taxon>rosids</taxon>
        <taxon>fabids</taxon>
        <taxon>Fabales</taxon>
        <taxon>Fabaceae</taxon>
        <taxon>Caesalpinioideae</taxon>
        <taxon>Cassia clade</taxon>
        <taxon>Senna</taxon>
    </lineage>
</organism>
<accession>A0A834SRB8</accession>
<proteinExistence type="predicted"/>
<sequence length="98" mass="10845">MIDIVELSRTRLGTNQSWECDSINVKRQKVGESGITSLEFFPASGDTNAEPQPMVISANINGYLVKHTLVDQGSSVDVLYYDAFSKIEGRYTDLQPTS</sequence>
<dbReference type="OrthoDB" id="2919534at2759"/>
<evidence type="ECO:0000313" key="2">
    <source>
        <dbReference type="Proteomes" id="UP000634136"/>
    </source>
</evidence>
<name>A0A834SRB8_9FABA</name>
<keyword evidence="2" id="KW-1185">Reference proteome</keyword>
<comment type="caution">
    <text evidence="1">The sequence shown here is derived from an EMBL/GenBank/DDBJ whole genome shotgun (WGS) entry which is preliminary data.</text>
</comment>
<dbReference type="EMBL" id="JAAIUW010000013">
    <property type="protein sequence ID" value="KAF7801959.1"/>
    <property type="molecule type" value="Genomic_DNA"/>
</dbReference>
<protein>
    <submittedName>
        <fullName evidence="1">Putative polyprotein</fullName>
    </submittedName>
</protein>
<dbReference type="Proteomes" id="UP000634136">
    <property type="component" value="Unassembled WGS sequence"/>
</dbReference>
<gene>
    <name evidence="1" type="ORF">G2W53_041070</name>
</gene>
<reference evidence="1" key="1">
    <citation type="submission" date="2020-09" db="EMBL/GenBank/DDBJ databases">
        <title>Genome-Enabled Discovery of Anthraquinone Biosynthesis in Senna tora.</title>
        <authorList>
            <person name="Kang S.-H."/>
            <person name="Pandey R.P."/>
            <person name="Lee C.-M."/>
            <person name="Sim J.-S."/>
            <person name="Jeong J.-T."/>
            <person name="Choi B.-S."/>
            <person name="Jung M."/>
            <person name="Ginzburg D."/>
            <person name="Zhao K."/>
            <person name="Won S.Y."/>
            <person name="Oh T.-J."/>
            <person name="Yu Y."/>
            <person name="Kim N.-H."/>
            <person name="Lee O.R."/>
            <person name="Lee T.-H."/>
            <person name="Bashyal P."/>
            <person name="Kim T.-S."/>
            <person name="Lee W.-H."/>
            <person name="Kawkins C."/>
            <person name="Kim C.-K."/>
            <person name="Kim J.S."/>
            <person name="Ahn B.O."/>
            <person name="Rhee S.Y."/>
            <person name="Sohng J.K."/>
        </authorList>
    </citation>
    <scope>NUCLEOTIDE SEQUENCE</scope>
    <source>
        <tissue evidence="1">Leaf</tissue>
    </source>
</reference>